<sequence length="86" mass="9253">MEDENIAETFDPETCKVADGDPVPIPTLPVEDTVTLRVFVVIKTKSLPVVVPKYALLVEVAFVALLNCNPNPIGDALDDSMKIGIS</sequence>
<dbReference type="AlphaFoldDB" id="A0A9W6XCI5"/>
<evidence type="ECO:0000313" key="1">
    <source>
        <dbReference type="EMBL" id="GMF35760.1"/>
    </source>
</evidence>
<gene>
    <name evidence="1" type="ORF">Plil01_001517700</name>
</gene>
<evidence type="ECO:0000313" key="2">
    <source>
        <dbReference type="Proteomes" id="UP001165083"/>
    </source>
</evidence>
<comment type="caution">
    <text evidence="1">The sequence shown here is derived from an EMBL/GenBank/DDBJ whole genome shotgun (WGS) entry which is preliminary data.</text>
</comment>
<organism evidence="1 2">
    <name type="scientific">Phytophthora lilii</name>
    <dbReference type="NCBI Taxonomy" id="2077276"/>
    <lineage>
        <taxon>Eukaryota</taxon>
        <taxon>Sar</taxon>
        <taxon>Stramenopiles</taxon>
        <taxon>Oomycota</taxon>
        <taxon>Peronosporomycetes</taxon>
        <taxon>Peronosporales</taxon>
        <taxon>Peronosporaceae</taxon>
        <taxon>Phytophthora</taxon>
    </lineage>
</organism>
<dbReference type="EMBL" id="BSXW01001316">
    <property type="protein sequence ID" value="GMF35760.1"/>
    <property type="molecule type" value="Genomic_DNA"/>
</dbReference>
<protein>
    <submittedName>
        <fullName evidence="1">Unnamed protein product</fullName>
    </submittedName>
</protein>
<accession>A0A9W6XCI5</accession>
<reference evidence="1" key="1">
    <citation type="submission" date="2023-04" db="EMBL/GenBank/DDBJ databases">
        <title>Phytophthora lilii NBRC 32176.</title>
        <authorList>
            <person name="Ichikawa N."/>
            <person name="Sato H."/>
            <person name="Tonouchi N."/>
        </authorList>
    </citation>
    <scope>NUCLEOTIDE SEQUENCE</scope>
    <source>
        <strain evidence="1">NBRC 32176</strain>
    </source>
</reference>
<name>A0A9W6XCI5_9STRA</name>
<dbReference type="Proteomes" id="UP001165083">
    <property type="component" value="Unassembled WGS sequence"/>
</dbReference>
<proteinExistence type="predicted"/>
<keyword evidence="2" id="KW-1185">Reference proteome</keyword>